<dbReference type="PANTHER" id="PTHR43885:SF1">
    <property type="entry name" value="SUPERFAMILY HYDROLASE, PUTATIVE (AFU_ORTHOLOGUE AFUA_4G13290)-RELATED"/>
    <property type="match status" value="1"/>
</dbReference>
<dbReference type="Gene3D" id="1.10.150.240">
    <property type="entry name" value="Putative phosphatase, domain 2"/>
    <property type="match status" value="1"/>
</dbReference>
<dbReference type="Proteomes" id="UP000002009">
    <property type="component" value="Chromosome 11"/>
</dbReference>
<reference evidence="1 2" key="1">
    <citation type="journal article" date="2009" name="Science">
        <title>Green evolution and dynamic adaptations revealed by genomes of the marine picoeukaryotes Micromonas.</title>
        <authorList>
            <person name="Worden A.Z."/>
            <person name="Lee J.H."/>
            <person name="Mock T."/>
            <person name="Rouze P."/>
            <person name="Simmons M.P."/>
            <person name="Aerts A.L."/>
            <person name="Allen A.E."/>
            <person name="Cuvelier M.L."/>
            <person name="Derelle E."/>
            <person name="Everett M.V."/>
            <person name="Foulon E."/>
            <person name="Grimwood J."/>
            <person name="Gundlach H."/>
            <person name="Henrissat B."/>
            <person name="Napoli C."/>
            <person name="McDonald S.M."/>
            <person name="Parker M.S."/>
            <person name="Rombauts S."/>
            <person name="Salamov A."/>
            <person name="Von Dassow P."/>
            <person name="Badger J.H."/>
            <person name="Coutinho P.M."/>
            <person name="Demir E."/>
            <person name="Dubchak I."/>
            <person name="Gentemann C."/>
            <person name="Eikrem W."/>
            <person name="Gready J.E."/>
            <person name="John U."/>
            <person name="Lanier W."/>
            <person name="Lindquist E.A."/>
            <person name="Lucas S."/>
            <person name="Mayer K.F."/>
            <person name="Moreau H."/>
            <person name="Not F."/>
            <person name="Otillar R."/>
            <person name="Panaud O."/>
            <person name="Pangilinan J."/>
            <person name="Paulsen I."/>
            <person name="Piegu B."/>
            <person name="Poliakov A."/>
            <person name="Robbens S."/>
            <person name="Schmutz J."/>
            <person name="Toulza E."/>
            <person name="Wyss T."/>
            <person name="Zelensky A."/>
            <person name="Zhou K."/>
            <person name="Armbrust E.V."/>
            <person name="Bhattacharya D."/>
            <person name="Goodenough U.W."/>
            <person name="Van de Peer Y."/>
            <person name="Grigoriev I.V."/>
        </authorList>
    </citation>
    <scope>NUCLEOTIDE SEQUENCE [LARGE SCALE GENOMIC DNA]</scope>
    <source>
        <strain evidence="2">RCC299 / NOUM17</strain>
    </source>
</reference>
<gene>
    <name evidence="1" type="ORF">MICPUN_62752</name>
</gene>
<dbReference type="InParanoid" id="C1EEV0"/>
<dbReference type="AlphaFoldDB" id="C1EEV0"/>
<protein>
    <recommendedName>
        <fullName evidence="3">Haloacid dehalogenase-like hydrolase</fullName>
    </recommendedName>
</protein>
<dbReference type="InterPro" id="IPR023198">
    <property type="entry name" value="PGP-like_dom2"/>
</dbReference>
<dbReference type="KEGG" id="mis:MICPUN_62752"/>
<dbReference type="STRING" id="296587.C1EEV0"/>
<proteinExistence type="predicted"/>
<evidence type="ECO:0000313" key="1">
    <source>
        <dbReference type="EMBL" id="ACO66302.1"/>
    </source>
</evidence>
<organism evidence="1 2">
    <name type="scientific">Micromonas commoda (strain RCC299 / NOUM17 / CCMP2709)</name>
    <name type="common">Picoplanktonic green alga</name>
    <dbReference type="NCBI Taxonomy" id="296587"/>
    <lineage>
        <taxon>Eukaryota</taxon>
        <taxon>Viridiplantae</taxon>
        <taxon>Chlorophyta</taxon>
        <taxon>Mamiellophyceae</taxon>
        <taxon>Mamiellales</taxon>
        <taxon>Mamiellaceae</taxon>
        <taxon>Micromonas</taxon>
    </lineage>
</organism>
<dbReference type="PANTHER" id="PTHR43885">
    <property type="entry name" value="HALOACID DEHALOGENASE-LIKE HYDROLASE"/>
    <property type="match status" value="1"/>
</dbReference>
<dbReference type="EMBL" id="CP001330">
    <property type="protein sequence ID" value="ACO66302.1"/>
    <property type="molecule type" value="Genomic_DNA"/>
</dbReference>
<dbReference type="RefSeq" id="XP_002505044.1">
    <property type="nucleotide sequence ID" value="XM_002504998.1"/>
</dbReference>
<dbReference type="OMA" id="HRRAFSH"/>
<dbReference type="Pfam" id="PF00702">
    <property type="entry name" value="Hydrolase"/>
    <property type="match status" value="1"/>
</dbReference>
<keyword evidence="2" id="KW-1185">Reference proteome</keyword>
<name>C1EEV0_MICCC</name>
<dbReference type="InterPro" id="IPR036412">
    <property type="entry name" value="HAD-like_sf"/>
</dbReference>
<dbReference type="SUPFAM" id="SSF56784">
    <property type="entry name" value="HAD-like"/>
    <property type="match status" value="1"/>
</dbReference>
<dbReference type="SFLD" id="SFLDS00003">
    <property type="entry name" value="Haloacid_Dehalogenase"/>
    <property type="match status" value="1"/>
</dbReference>
<dbReference type="InterPro" id="IPR023214">
    <property type="entry name" value="HAD_sf"/>
</dbReference>
<dbReference type="GeneID" id="8247759"/>
<evidence type="ECO:0008006" key="3">
    <source>
        <dbReference type="Google" id="ProtNLM"/>
    </source>
</evidence>
<evidence type="ECO:0000313" key="2">
    <source>
        <dbReference type="Proteomes" id="UP000002009"/>
    </source>
</evidence>
<dbReference type="SFLD" id="SFLDG01129">
    <property type="entry name" value="C1.5:_HAD__Beta-PGM__Phosphata"/>
    <property type="match status" value="1"/>
</dbReference>
<dbReference type="OrthoDB" id="40579at2759"/>
<sequence length="248" mass="26030">MAPGKTLITFDVDGTLIKAVGAHANKFHKDAFAHAFKIVHGLHTNIDVIAHHGSTDQLVIESVLKHHGLEHDVIWAKMPECCDAMLAYAYQAAAAGFAATGLELLPGVKELLSRLAERDDVIVALVTGNLERIAWIKMKALGIEGSFTKPGVGGFGSDDTNRGALVRIARKRCAEKLGCEVRTAVHVGDTPNDVSAAEFGGAKAIAVTTGVFDAASLLNAAGDNKANVTVMDGLTDVDAVLRACGLEP</sequence>
<accession>C1EEV0</accession>
<dbReference type="eggNOG" id="ENOG502S0Q8">
    <property type="taxonomic scope" value="Eukaryota"/>
</dbReference>
<dbReference type="Gene3D" id="3.40.50.1000">
    <property type="entry name" value="HAD superfamily/HAD-like"/>
    <property type="match status" value="1"/>
</dbReference>